<feature type="transmembrane region" description="Helical" evidence="1">
    <location>
        <begin position="91"/>
        <end position="109"/>
    </location>
</feature>
<dbReference type="RefSeq" id="WP_089671086.1">
    <property type="nucleotide sequence ID" value="NZ_CP024845.1"/>
</dbReference>
<evidence type="ECO:0008006" key="4">
    <source>
        <dbReference type="Google" id="ProtNLM"/>
    </source>
</evidence>
<dbReference type="Proteomes" id="UP000198888">
    <property type="component" value="Unassembled WGS sequence"/>
</dbReference>
<feature type="transmembrane region" description="Helical" evidence="1">
    <location>
        <begin position="242"/>
        <end position="262"/>
    </location>
</feature>
<feature type="transmembrane region" description="Helical" evidence="1">
    <location>
        <begin position="178"/>
        <end position="198"/>
    </location>
</feature>
<dbReference type="OrthoDB" id="329038at2157"/>
<sequence>MSSRWLQELCDLPATAVGWWRRTTATSPAEHWLVLAGLPAVLGILWLLSPTDGLAFSLAADSVFESSRTLSTAFTANYVHAGGRHLADNLLNFWVTLFGIYPLVAIAGWRQEFRISMAVYLLIAPFGIAWLTLATLGSITNQPSMGFSGITAAFLGFLPVVLAAAVCETTDGELDTAWAAVPFLLSLAIVFAVPSVSYFPVQPVLALGLTVCGVSAAGALWWIDPPHKLGAYNRHLDPDRRLAFLIGSTVFVFGVAGALLFVRPGTNVWGHLAGYLVGFTVPYLGFVIWPVVTNSLPD</sequence>
<dbReference type="KEGG" id="hae:halTADL_2575"/>
<feature type="transmembrane region" description="Helical" evidence="1">
    <location>
        <begin position="118"/>
        <end position="139"/>
    </location>
</feature>
<organism evidence="2 3">
    <name type="scientific">Halohasta litchfieldiae</name>
    <dbReference type="NCBI Taxonomy" id="1073996"/>
    <lineage>
        <taxon>Archaea</taxon>
        <taxon>Methanobacteriati</taxon>
        <taxon>Methanobacteriota</taxon>
        <taxon>Stenosarchaea group</taxon>
        <taxon>Halobacteria</taxon>
        <taxon>Halobacteriales</taxon>
        <taxon>Haloferacaceae</taxon>
        <taxon>Halohasta</taxon>
    </lineage>
</organism>
<keyword evidence="1" id="KW-1133">Transmembrane helix</keyword>
<evidence type="ECO:0000256" key="1">
    <source>
        <dbReference type="SAM" id="Phobius"/>
    </source>
</evidence>
<accession>A0A1H6RTT6</accession>
<evidence type="ECO:0000313" key="3">
    <source>
        <dbReference type="Proteomes" id="UP000198888"/>
    </source>
</evidence>
<keyword evidence="3" id="KW-1185">Reference proteome</keyword>
<feature type="transmembrane region" description="Helical" evidence="1">
    <location>
        <begin position="268"/>
        <end position="292"/>
    </location>
</feature>
<dbReference type="GeneID" id="35003347"/>
<gene>
    <name evidence="2" type="ORF">SAMN05444271_10397</name>
</gene>
<dbReference type="AlphaFoldDB" id="A0A1H6RTT6"/>
<protein>
    <recommendedName>
        <fullName evidence="4">Rhomboid family protein</fullName>
    </recommendedName>
</protein>
<name>A0A1H6RTT6_9EURY</name>
<proteinExistence type="predicted"/>
<dbReference type="EMBL" id="FNYR01000003">
    <property type="protein sequence ID" value="SEI59163.1"/>
    <property type="molecule type" value="Genomic_DNA"/>
</dbReference>
<reference evidence="2 3" key="1">
    <citation type="submission" date="2016-10" db="EMBL/GenBank/DDBJ databases">
        <authorList>
            <person name="de Groot N.N."/>
        </authorList>
    </citation>
    <scope>NUCLEOTIDE SEQUENCE [LARGE SCALE GENOMIC DNA]</scope>
    <source>
        <strain evidence="2 3">DSM 22187</strain>
    </source>
</reference>
<evidence type="ECO:0000313" key="2">
    <source>
        <dbReference type="EMBL" id="SEI59163.1"/>
    </source>
</evidence>
<feature type="transmembrane region" description="Helical" evidence="1">
    <location>
        <begin position="145"/>
        <end position="166"/>
    </location>
</feature>
<dbReference type="STRING" id="1073996.SAMN05444271_10397"/>
<feature type="transmembrane region" description="Helical" evidence="1">
    <location>
        <begin position="204"/>
        <end position="222"/>
    </location>
</feature>
<accession>A0A2H4Q4K7</accession>
<keyword evidence="1" id="KW-0472">Membrane</keyword>
<keyword evidence="1" id="KW-0812">Transmembrane</keyword>